<dbReference type="InterPro" id="IPR058240">
    <property type="entry name" value="rSAM_sf"/>
</dbReference>
<dbReference type="Pfam" id="PF02310">
    <property type="entry name" value="B12-binding"/>
    <property type="match status" value="1"/>
</dbReference>
<dbReference type="SFLD" id="SFLDS00029">
    <property type="entry name" value="Radical_SAM"/>
    <property type="match status" value="1"/>
</dbReference>
<evidence type="ECO:0000256" key="3">
    <source>
        <dbReference type="ARBA" id="ARBA00022723"/>
    </source>
</evidence>
<dbReference type="GO" id="GO:0031419">
    <property type="term" value="F:cobalamin binding"/>
    <property type="evidence" value="ECO:0007669"/>
    <property type="project" value="InterPro"/>
</dbReference>
<evidence type="ECO:0000256" key="4">
    <source>
        <dbReference type="ARBA" id="ARBA00023004"/>
    </source>
</evidence>
<organism evidence="7 8">
    <name type="scientific">Candidatus Edwardsbacteria bacterium GWF2_54_11</name>
    <dbReference type="NCBI Taxonomy" id="1817851"/>
    <lineage>
        <taxon>Bacteria</taxon>
        <taxon>Candidatus Edwardsiibacteriota</taxon>
    </lineage>
</organism>
<dbReference type="AlphaFoldDB" id="A0A1F5R9W0"/>
<dbReference type="GO" id="GO:0003824">
    <property type="term" value="F:catalytic activity"/>
    <property type="evidence" value="ECO:0007669"/>
    <property type="project" value="InterPro"/>
</dbReference>
<name>A0A1F5R9W0_9BACT</name>
<dbReference type="InterPro" id="IPR007197">
    <property type="entry name" value="rSAM"/>
</dbReference>
<evidence type="ECO:0000256" key="2">
    <source>
        <dbReference type="ARBA" id="ARBA00022691"/>
    </source>
</evidence>
<dbReference type="GO" id="GO:0005829">
    <property type="term" value="C:cytosol"/>
    <property type="evidence" value="ECO:0007669"/>
    <property type="project" value="TreeGrafter"/>
</dbReference>
<proteinExistence type="predicted"/>
<dbReference type="InterPro" id="IPR034530">
    <property type="entry name" value="HpnP-like"/>
</dbReference>
<dbReference type="PROSITE" id="PS51918">
    <property type="entry name" value="RADICAL_SAM"/>
    <property type="match status" value="1"/>
</dbReference>
<evidence type="ECO:0000313" key="7">
    <source>
        <dbReference type="EMBL" id="OGF11220.1"/>
    </source>
</evidence>
<dbReference type="InterPro" id="IPR006638">
    <property type="entry name" value="Elp3/MiaA/NifB-like_rSAM"/>
</dbReference>
<dbReference type="Proteomes" id="UP000177230">
    <property type="component" value="Unassembled WGS sequence"/>
</dbReference>
<dbReference type="CDD" id="cd01335">
    <property type="entry name" value="Radical_SAM"/>
    <property type="match status" value="1"/>
</dbReference>
<reference evidence="7 8" key="1">
    <citation type="journal article" date="2016" name="Nat. Commun.">
        <title>Thousands of microbial genomes shed light on interconnected biogeochemical processes in an aquifer system.</title>
        <authorList>
            <person name="Anantharaman K."/>
            <person name="Brown C.T."/>
            <person name="Hug L.A."/>
            <person name="Sharon I."/>
            <person name="Castelle C.J."/>
            <person name="Probst A.J."/>
            <person name="Thomas B.C."/>
            <person name="Singh A."/>
            <person name="Wilkins M.J."/>
            <person name="Karaoz U."/>
            <person name="Brodie E.L."/>
            <person name="Williams K.H."/>
            <person name="Hubbard S.S."/>
            <person name="Banfield J.F."/>
        </authorList>
    </citation>
    <scope>NUCLEOTIDE SEQUENCE [LARGE SCALE GENOMIC DNA]</scope>
</reference>
<dbReference type="GO" id="GO:0051536">
    <property type="term" value="F:iron-sulfur cluster binding"/>
    <property type="evidence" value="ECO:0007669"/>
    <property type="project" value="UniProtKB-KW"/>
</dbReference>
<feature type="domain" description="Radical SAM core" evidence="6">
    <location>
        <begin position="159"/>
        <end position="388"/>
    </location>
</feature>
<dbReference type="SFLD" id="SFLDG01123">
    <property type="entry name" value="methyltransferase_(Class_B)"/>
    <property type="match status" value="1"/>
</dbReference>
<dbReference type="SFLD" id="SFLDG01082">
    <property type="entry name" value="B12-binding_domain_containing"/>
    <property type="match status" value="1"/>
</dbReference>
<dbReference type="Pfam" id="PF04055">
    <property type="entry name" value="Radical_SAM"/>
    <property type="match status" value="1"/>
</dbReference>
<dbReference type="InterPro" id="IPR025274">
    <property type="entry name" value="DUF4070"/>
</dbReference>
<gene>
    <name evidence="7" type="ORF">A2024_12455</name>
</gene>
<dbReference type="PANTHER" id="PTHR43409">
    <property type="entry name" value="ANAEROBIC MAGNESIUM-PROTOPORPHYRIN IX MONOMETHYL ESTER CYCLASE-RELATED"/>
    <property type="match status" value="1"/>
</dbReference>
<evidence type="ECO:0000313" key="8">
    <source>
        <dbReference type="Proteomes" id="UP000177230"/>
    </source>
</evidence>
<dbReference type="SUPFAM" id="SSF102114">
    <property type="entry name" value="Radical SAM enzymes"/>
    <property type="match status" value="1"/>
</dbReference>
<sequence>MNTLLIYPEYPDTFWGFKHALRFILKKANVPPLGLLTVAALLPKDWTLRLVDLNLKKLKEKDIAWADMVLISAMDAQRPSVQRIVDLCQKYRVRTVAGGPLFSANPQDFPGIDHLVLKEAEITLPLFLADLEKGQPQHIYTTDQWADLSKSPRPMWELADIKKYSSMNLQYSRGCPYNCDFCDISILYGRIPRTKSTRQVLGELEALHKMGWRGGVFIVDDNFVGNKARLKAEVLPQMVAWMDVHKHPFTFITQASIEMADDDDLLSLMARAGFDQVFVGIETPDENSLQECSKFQNKNRDMIAGVKKIQGCGIQVHAGFIVGFDSDPKSIFDTQIKFIQQSGIATAMVSLLNILPKTKLYWRLKDQDRLTKEFSGDNTDFNLNFVPKMGPVPLLEGYRKIVKTIYSPRNYYRRVRTFLREYRPVKVQKPRFSFSRLAAFASSIVVLGLWSKERFQYWGLVFWTLFKRPRLFPTAITMTIYGYHFRKVFHC</sequence>
<dbReference type="InterPro" id="IPR034466">
    <property type="entry name" value="Methyltransferase_Class_B"/>
</dbReference>
<evidence type="ECO:0000256" key="1">
    <source>
        <dbReference type="ARBA" id="ARBA00001966"/>
    </source>
</evidence>
<dbReference type="InterPro" id="IPR023404">
    <property type="entry name" value="rSAM_horseshoe"/>
</dbReference>
<protein>
    <submittedName>
        <fullName evidence="7">B12-binding domain-containing radical SAM protein</fullName>
    </submittedName>
</protein>
<dbReference type="Gene3D" id="3.40.50.280">
    <property type="entry name" value="Cobalamin-binding domain"/>
    <property type="match status" value="1"/>
</dbReference>
<dbReference type="EMBL" id="MFFM01000036">
    <property type="protein sequence ID" value="OGF11220.1"/>
    <property type="molecule type" value="Genomic_DNA"/>
</dbReference>
<keyword evidence="5" id="KW-0411">Iron-sulfur</keyword>
<dbReference type="SMART" id="SM00729">
    <property type="entry name" value="Elp3"/>
    <property type="match status" value="1"/>
</dbReference>
<dbReference type="Gene3D" id="3.80.30.20">
    <property type="entry name" value="tm_1862 like domain"/>
    <property type="match status" value="1"/>
</dbReference>
<dbReference type="PANTHER" id="PTHR43409:SF3">
    <property type="entry name" value="HYPOTHETICAL METHYLTRANSFERASE"/>
    <property type="match status" value="1"/>
</dbReference>
<keyword evidence="4" id="KW-0408">Iron</keyword>
<dbReference type="InterPro" id="IPR006158">
    <property type="entry name" value="Cobalamin-bd"/>
</dbReference>
<dbReference type="Pfam" id="PF13282">
    <property type="entry name" value="DUF4070"/>
    <property type="match status" value="1"/>
</dbReference>
<dbReference type="InterPro" id="IPR051198">
    <property type="entry name" value="BchE-like"/>
</dbReference>
<keyword evidence="2" id="KW-0949">S-adenosyl-L-methionine</keyword>
<comment type="cofactor">
    <cofactor evidence="1">
        <name>[4Fe-4S] cluster</name>
        <dbReference type="ChEBI" id="CHEBI:49883"/>
    </cofactor>
</comment>
<comment type="caution">
    <text evidence="7">The sequence shown here is derived from an EMBL/GenBank/DDBJ whole genome shotgun (WGS) entry which is preliminary data.</text>
</comment>
<evidence type="ECO:0000256" key="5">
    <source>
        <dbReference type="ARBA" id="ARBA00023014"/>
    </source>
</evidence>
<accession>A0A1F5R9W0</accession>
<keyword evidence="3" id="KW-0479">Metal-binding</keyword>
<evidence type="ECO:0000259" key="6">
    <source>
        <dbReference type="PROSITE" id="PS51918"/>
    </source>
</evidence>
<dbReference type="GO" id="GO:0046872">
    <property type="term" value="F:metal ion binding"/>
    <property type="evidence" value="ECO:0007669"/>
    <property type="project" value="UniProtKB-KW"/>
</dbReference>
<dbReference type="SFLD" id="SFLDF00303">
    <property type="entry name" value="hopanoid_C2-methyltransferase"/>
    <property type="match status" value="1"/>
</dbReference>